<proteinExistence type="predicted"/>
<accession>A0A2T3WCS5</accession>
<name>A0A2T3WCS5_9DEIO</name>
<dbReference type="Pfam" id="PF13424">
    <property type="entry name" value="TPR_12"/>
    <property type="match status" value="2"/>
</dbReference>
<dbReference type="SMART" id="SM00028">
    <property type="entry name" value="TPR"/>
    <property type="match status" value="6"/>
</dbReference>
<dbReference type="Gene3D" id="1.10.3210.10">
    <property type="entry name" value="Hypothetical protein af1432"/>
    <property type="match status" value="1"/>
</dbReference>
<dbReference type="OrthoDB" id="62858at2"/>
<dbReference type="InterPro" id="IPR037522">
    <property type="entry name" value="HD_GYP_dom"/>
</dbReference>
<sequence>MLIDSNPAAAVQWLEGPEAHTLDEGRRALWLGRALYAAGDLPAAAGHFAAAVSGFAAQRQTEELAEAQLSLGRTFLALGDLEGAHSALLNAVELAAQLGLPELQATALNQLAAVSYQRGEPAQTLRYLHQSLDLRTRIQDVTGQVHCLTNIGTQHTRLGHYKEALEHLNQAYLLTKTLPDNPALEGPILINLAQVHHMSGSHQLAFEVMRDASRVVHEGQDAQQKAISALNLGVYALEVGALDEAREHLEAALAQSRALGFRMGEISALDSLGTLAERTGAPHEAQAAYATSLALALDMGSAQGQVDARLNLGRLHLRAGQLDAAQAQLLQAEELAVHAELPKEQILAAEALMSLHEQRGDLQQALTYAHTLRGLERQRFDTERERETRQLSIQFEVERAQQDARLYQMRTAMEQSAREAAEQEVRERTAELARAQHEVVTRLAMAAEYRDDTTGEHTRRVGRAAARIAHALGWPEAQASVLGVAARLHDVGKIGIPDRILLKKGRLSPAEYRQMQHHTLIGGRILSGGHSALLRLAEEIARSHHERWDGSGYPLGLQGEAIPLPGRIVAVADVFDALIQSRPYKAAWTLEQALQELEAQAGRQFDPQIVAVALRVLPQVDAAPFFNADHELLLAEEDVSPVLGVFEQLLAERIARLPIHHEPDPETD</sequence>
<dbReference type="SUPFAM" id="SSF48452">
    <property type="entry name" value="TPR-like"/>
    <property type="match status" value="2"/>
</dbReference>
<dbReference type="InterPro" id="IPR011990">
    <property type="entry name" value="TPR-like_helical_dom_sf"/>
</dbReference>
<dbReference type="InterPro" id="IPR019734">
    <property type="entry name" value="TPR_rpt"/>
</dbReference>
<dbReference type="InterPro" id="IPR003607">
    <property type="entry name" value="HD/PDEase_dom"/>
</dbReference>
<dbReference type="Pfam" id="PF13487">
    <property type="entry name" value="HD_5"/>
    <property type="match status" value="1"/>
</dbReference>
<dbReference type="PANTHER" id="PTHR45228">
    <property type="entry name" value="CYCLIC DI-GMP PHOSPHODIESTERASE TM_0186-RELATED"/>
    <property type="match status" value="1"/>
</dbReference>
<reference evidence="2 3" key="1">
    <citation type="submission" date="2018-03" db="EMBL/GenBank/DDBJ databases">
        <title>Draft genome of Deinococcus sp. OD32.</title>
        <authorList>
            <person name="Wang X.-P."/>
            <person name="Du Z.-J."/>
        </authorList>
    </citation>
    <scope>NUCLEOTIDE SEQUENCE [LARGE SCALE GENOMIC DNA]</scope>
    <source>
        <strain evidence="2 3">OD32</strain>
    </source>
</reference>
<dbReference type="Gene3D" id="1.25.40.10">
    <property type="entry name" value="Tetratricopeptide repeat domain"/>
    <property type="match status" value="2"/>
</dbReference>
<evidence type="ECO:0000313" key="2">
    <source>
        <dbReference type="EMBL" id="PTA69701.1"/>
    </source>
</evidence>
<dbReference type="InterPro" id="IPR052020">
    <property type="entry name" value="Cyclic_di-GMP/3'3'-cGAMP_PDE"/>
</dbReference>
<organism evidence="2 3">
    <name type="scientific">Deinococcus arcticus</name>
    <dbReference type="NCBI Taxonomy" id="2136176"/>
    <lineage>
        <taxon>Bacteria</taxon>
        <taxon>Thermotogati</taxon>
        <taxon>Deinococcota</taxon>
        <taxon>Deinococci</taxon>
        <taxon>Deinococcales</taxon>
        <taxon>Deinococcaceae</taxon>
        <taxon>Deinococcus</taxon>
    </lineage>
</organism>
<feature type="domain" description="HD-GYP" evidence="1">
    <location>
        <begin position="432"/>
        <end position="629"/>
    </location>
</feature>
<dbReference type="SMART" id="SM00471">
    <property type="entry name" value="HDc"/>
    <property type="match status" value="1"/>
</dbReference>
<dbReference type="CDD" id="cd00077">
    <property type="entry name" value="HDc"/>
    <property type="match status" value="1"/>
</dbReference>
<gene>
    <name evidence="2" type="ORF">C8263_01405</name>
</gene>
<dbReference type="EMBL" id="PYSV01000001">
    <property type="protein sequence ID" value="PTA69701.1"/>
    <property type="molecule type" value="Genomic_DNA"/>
</dbReference>
<evidence type="ECO:0000259" key="1">
    <source>
        <dbReference type="PROSITE" id="PS51832"/>
    </source>
</evidence>
<dbReference type="PANTHER" id="PTHR45228:SF8">
    <property type="entry name" value="TWO-COMPONENT RESPONSE REGULATOR-RELATED"/>
    <property type="match status" value="1"/>
</dbReference>
<dbReference type="Proteomes" id="UP000240317">
    <property type="component" value="Unassembled WGS sequence"/>
</dbReference>
<keyword evidence="3" id="KW-1185">Reference proteome</keyword>
<dbReference type="AlphaFoldDB" id="A0A2T3WCS5"/>
<comment type="caution">
    <text evidence="2">The sequence shown here is derived from an EMBL/GenBank/DDBJ whole genome shotgun (WGS) entry which is preliminary data.</text>
</comment>
<protein>
    <recommendedName>
        <fullName evidence="1">HD-GYP domain-containing protein</fullName>
    </recommendedName>
</protein>
<dbReference type="RefSeq" id="WP_158263718.1">
    <property type="nucleotide sequence ID" value="NZ_PYSV01000001.1"/>
</dbReference>
<evidence type="ECO:0000313" key="3">
    <source>
        <dbReference type="Proteomes" id="UP000240317"/>
    </source>
</evidence>
<dbReference type="PROSITE" id="PS51832">
    <property type="entry name" value="HD_GYP"/>
    <property type="match status" value="1"/>
</dbReference>
<dbReference type="SUPFAM" id="SSF109604">
    <property type="entry name" value="HD-domain/PDEase-like"/>
    <property type="match status" value="1"/>
</dbReference>